<gene>
    <name evidence="1" type="ORF">FKR81_12680</name>
</gene>
<comment type="caution">
    <text evidence="1">The sequence shown here is derived from an EMBL/GenBank/DDBJ whole genome shotgun (WGS) entry which is preliminary data.</text>
</comment>
<evidence type="ECO:0000313" key="2">
    <source>
        <dbReference type="Proteomes" id="UP000316639"/>
    </source>
</evidence>
<sequence>MGVLVELGEVLRSAPGMNAPAEAVAAWYERKAVLFEHVAAEGGPDASSATTLAQQAHRHAFELLTEVA</sequence>
<dbReference type="AlphaFoldDB" id="A0A563EVH7"/>
<accession>A0A563EVH7</accession>
<keyword evidence="2" id="KW-1185">Reference proteome</keyword>
<reference evidence="1 2" key="1">
    <citation type="submission" date="2019-07" db="EMBL/GenBank/DDBJ databases">
        <title>Lentzea xizangensis sp. nov., isolated from Qinghai-Tibetan Plateau Soils.</title>
        <authorList>
            <person name="Huang J."/>
        </authorList>
    </citation>
    <scope>NUCLEOTIDE SEQUENCE [LARGE SCALE GENOMIC DNA]</scope>
    <source>
        <strain evidence="1 2">FXJ1.1311</strain>
    </source>
</reference>
<dbReference type="OrthoDB" id="3700976at2"/>
<protein>
    <submittedName>
        <fullName evidence="1">Uncharacterized protein</fullName>
    </submittedName>
</protein>
<proteinExistence type="predicted"/>
<dbReference type="EMBL" id="VOBR01000007">
    <property type="protein sequence ID" value="TWP51717.1"/>
    <property type="molecule type" value="Genomic_DNA"/>
</dbReference>
<organism evidence="1 2">
    <name type="scientific">Lentzea tibetensis</name>
    <dbReference type="NCBI Taxonomy" id="2591470"/>
    <lineage>
        <taxon>Bacteria</taxon>
        <taxon>Bacillati</taxon>
        <taxon>Actinomycetota</taxon>
        <taxon>Actinomycetes</taxon>
        <taxon>Pseudonocardiales</taxon>
        <taxon>Pseudonocardiaceae</taxon>
        <taxon>Lentzea</taxon>
    </lineage>
</organism>
<dbReference type="RefSeq" id="WP_146351338.1">
    <property type="nucleotide sequence ID" value="NZ_VOBR01000007.1"/>
</dbReference>
<dbReference type="Proteomes" id="UP000316639">
    <property type="component" value="Unassembled WGS sequence"/>
</dbReference>
<evidence type="ECO:0000313" key="1">
    <source>
        <dbReference type="EMBL" id="TWP51717.1"/>
    </source>
</evidence>
<name>A0A563EVH7_9PSEU</name>